<name>G7DSZ9_MIXOS</name>
<dbReference type="GO" id="GO:0015937">
    <property type="term" value="P:coenzyme A biosynthetic process"/>
    <property type="evidence" value="ECO:0007669"/>
    <property type="project" value="TreeGrafter"/>
</dbReference>
<dbReference type="PANTHER" id="PTHR10695">
    <property type="entry name" value="DEPHOSPHO-COA KINASE-RELATED"/>
    <property type="match status" value="1"/>
</dbReference>
<dbReference type="InParanoid" id="G7DSZ9"/>
<evidence type="ECO:0000259" key="1">
    <source>
        <dbReference type="Pfam" id="PF01467"/>
    </source>
</evidence>
<comment type="caution">
    <text evidence="2">The sequence shown here is derived from an EMBL/GenBank/DDBJ whole genome shotgun (WGS) entry which is preliminary data.</text>
</comment>
<dbReference type="Gene3D" id="3.40.50.620">
    <property type="entry name" value="HUPs"/>
    <property type="match status" value="1"/>
</dbReference>
<dbReference type="HOGENOM" id="CLU_035272_0_0_1"/>
<organism evidence="2 3">
    <name type="scientific">Mixia osmundae (strain CBS 9802 / IAM 14324 / JCM 22182 / KY 12970)</name>
    <dbReference type="NCBI Taxonomy" id="764103"/>
    <lineage>
        <taxon>Eukaryota</taxon>
        <taxon>Fungi</taxon>
        <taxon>Dikarya</taxon>
        <taxon>Basidiomycota</taxon>
        <taxon>Pucciniomycotina</taxon>
        <taxon>Mixiomycetes</taxon>
        <taxon>Mixiales</taxon>
        <taxon>Mixiaceae</taxon>
        <taxon>Mixia</taxon>
    </lineage>
</organism>
<dbReference type="RefSeq" id="XP_014565780.1">
    <property type="nucleotide sequence ID" value="XM_014710294.1"/>
</dbReference>
<dbReference type="InterPro" id="IPR014729">
    <property type="entry name" value="Rossmann-like_a/b/a_fold"/>
</dbReference>
<dbReference type="AlphaFoldDB" id="G7DSZ9"/>
<proteinExistence type="predicted"/>
<protein>
    <recommendedName>
        <fullName evidence="1">Cytidyltransferase-like domain-containing protein</fullName>
    </recommendedName>
</protein>
<reference evidence="2 3" key="2">
    <citation type="journal article" date="2012" name="Open Biol.">
        <title>Characteristics of nucleosomes and linker DNA regions on the genome of the basidiomycete Mixia osmundae revealed by mono- and dinucleosome mapping.</title>
        <authorList>
            <person name="Nishida H."/>
            <person name="Kondo S."/>
            <person name="Matsumoto T."/>
            <person name="Suzuki Y."/>
            <person name="Yoshikawa H."/>
            <person name="Taylor T.D."/>
            <person name="Sugiyama J."/>
        </authorList>
    </citation>
    <scope>NUCLEOTIDE SEQUENCE [LARGE SCALE GENOMIC DNA]</scope>
    <source>
        <strain evidence="3">CBS 9802 / IAM 14324 / JCM 22182 / KY 12970</strain>
    </source>
</reference>
<evidence type="ECO:0000313" key="2">
    <source>
        <dbReference type="EMBL" id="GAA93709.1"/>
    </source>
</evidence>
<keyword evidence="3" id="KW-1185">Reference proteome</keyword>
<sequence length="295" mass="31663">MDELCVLDIAGLRLEPEHDQPLISDGIQTAVKKGRPQLAINLAFTDGTTQRFLPPHRCDSFEAVQNIVSYTYLEATRAILAARGVTATIEAVTRVDVFLVPLASKQASSQAVSLSVGQPQSNGATISASTTSGEFEIHSTACGGTFDHLHSGHKILLTMVAFISGKRAIVGVTGDKLLSKKENAELLEPIETRTRKVEAFMASISPRLVIETPVLDDVFGPTATDPDIQGLVVSRETVSGGKAIDAERKKNNLGGLRTFIIDVISEQVSMHDDSSAEDLKNLKIGSTAIRRMLAE</sequence>
<dbReference type="eggNOG" id="KOG3351">
    <property type="taxonomic scope" value="Eukaryota"/>
</dbReference>
<dbReference type="STRING" id="764103.G7DSZ9"/>
<evidence type="ECO:0000313" key="3">
    <source>
        <dbReference type="Proteomes" id="UP000009131"/>
    </source>
</evidence>
<dbReference type="PANTHER" id="PTHR10695:SF46">
    <property type="entry name" value="BIFUNCTIONAL COENZYME A SYNTHASE-RELATED"/>
    <property type="match status" value="1"/>
</dbReference>
<dbReference type="Proteomes" id="UP000009131">
    <property type="component" value="Unassembled WGS sequence"/>
</dbReference>
<reference evidence="2 3" key="1">
    <citation type="journal article" date="2011" name="J. Gen. Appl. Microbiol.">
        <title>Draft genome sequencing of the enigmatic basidiomycete Mixia osmundae.</title>
        <authorList>
            <person name="Nishida H."/>
            <person name="Nagatsuka Y."/>
            <person name="Sugiyama J."/>
        </authorList>
    </citation>
    <scope>NUCLEOTIDE SEQUENCE [LARGE SCALE GENOMIC DNA]</scope>
    <source>
        <strain evidence="3">CBS 9802 / IAM 14324 / JCM 22182 / KY 12970</strain>
    </source>
</reference>
<feature type="domain" description="Cytidyltransferase-like" evidence="1">
    <location>
        <begin position="142"/>
        <end position="290"/>
    </location>
</feature>
<dbReference type="SUPFAM" id="SSF52374">
    <property type="entry name" value="Nucleotidylyl transferase"/>
    <property type="match status" value="1"/>
</dbReference>
<gene>
    <name evidence="2" type="primary">Mo00355</name>
    <name evidence="2" type="ORF">E5Q_00355</name>
</gene>
<dbReference type="OrthoDB" id="330671at2759"/>
<dbReference type="GO" id="GO:0004140">
    <property type="term" value="F:dephospho-CoA kinase activity"/>
    <property type="evidence" value="ECO:0007669"/>
    <property type="project" value="TreeGrafter"/>
</dbReference>
<dbReference type="Pfam" id="PF01467">
    <property type="entry name" value="CTP_transf_like"/>
    <property type="match status" value="1"/>
</dbReference>
<accession>G7DSZ9</accession>
<dbReference type="InterPro" id="IPR004821">
    <property type="entry name" value="Cyt_trans-like"/>
</dbReference>
<dbReference type="EMBL" id="BABT02000019">
    <property type="protein sequence ID" value="GAA93709.1"/>
    <property type="molecule type" value="Genomic_DNA"/>
</dbReference>